<reference evidence="7" key="1">
    <citation type="submission" date="2025-05" db="UniProtKB">
        <authorList>
            <consortium name="EnsemblMetazoa"/>
        </authorList>
    </citation>
    <scope>IDENTIFICATION</scope>
</reference>
<evidence type="ECO:0000259" key="6">
    <source>
        <dbReference type="Pfam" id="PF00151"/>
    </source>
</evidence>
<comment type="similarity">
    <text evidence="2 4">Belongs to the AB hydrolase superfamily. Lipase family.</text>
</comment>
<name>A0ABM5JVN3_DIAVI</name>
<protein>
    <recommendedName>
        <fullName evidence="6">Lipase domain-containing protein</fullName>
    </recommendedName>
</protein>
<dbReference type="EnsemblMetazoa" id="XM_050646039.1">
    <property type="protein sequence ID" value="XP_050501996.1"/>
    <property type="gene ID" value="LOC114334354"/>
</dbReference>
<keyword evidence="8" id="KW-1185">Reference proteome</keyword>
<evidence type="ECO:0000256" key="1">
    <source>
        <dbReference type="ARBA" id="ARBA00004613"/>
    </source>
</evidence>
<dbReference type="Proteomes" id="UP001652700">
    <property type="component" value="Unplaced"/>
</dbReference>
<evidence type="ECO:0000256" key="4">
    <source>
        <dbReference type="RuleBase" id="RU004262"/>
    </source>
</evidence>
<dbReference type="PANTHER" id="PTHR11610:SF151">
    <property type="entry name" value="PHOSPHOLIPASE A1 MEMBER A-LIKE PROTEIN"/>
    <property type="match status" value="1"/>
</dbReference>
<feature type="domain" description="Lipase" evidence="6">
    <location>
        <begin position="64"/>
        <end position="311"/>
    </location>
</feature>
<dbReference type="Gene3D" id="3.40.50.1820">
    <property type="entry name" value="alpha/beta hydrolase"/>
    <property type="match status" value="1"/>
</dbReference>
<evidence type="ECO:0000256" key="2">
    <source>
        <dbReference type="ARBA" id="ARBA00010701"/>
    </source>
</evidence>
<dbReference type="InterPro" id="IPR013818">
    <property type="entry name" value="Lipase"/>
</dbReference>
<proteinExistence type="inferred from homology"/>
<sequence length="415" mass="47357">MMWGWTILFAGLFVRTFPQIIPDQNEYETFPIPTFIINQMGNSQIRQAFNIGSCRIVYNPVCPDPDVTFFLFTKEKPEYPVPILVGSQRLNTNLNTTYFDPKKPTKIIIHGYNSNMNISALVEIRKEYLSTKDYNIFAVDWSPLNQAPCYLGALMNIRHVGTCSAQLVQRLLDLGNTDIHVIGFSLGAHITNYMAVALRPYRLPRITGLDPAMPGFITWDLDSKLDKTDADFVDVYHTNAFIQGKVEESGHVDFYINGGVIQPGCWAQTRFFACNHHRAPLYYAESINTKKGFFGWPCPSYFDYLLGRCPPVDPQILMGEYVKISAFGVHLVITESVSPFAVGKYDGPSVEILKNYETQRLQILNKYKNYVVGYVYEDELLEQLYYPENIKTQLDNDLYEVVLNDHNADLISVIP</sequence>
<dbReference type="Pfam" id="PF00151">
    <property type="entry name" value="Lipase"/>
    <property type="match status" value="1"/>
</dbReference>
<dbReference type="GeneID" id="114334354"/>
<dbReference type="InterPro" id="IPR029058">
    <property type="entry name" value="AB_hydrolase_fold"/>
</dbReference>
<evidence type="ECO:0000256" key="5">
    <source>
        <dbReference type="SAM" id="SignalP"/>
    </source>
</evidence>
<dbReference type="InterPro" id="IPR000734">
    <property type="entry name" value="TAG_lipase"/>
</dbReference>
<feature type="signal peptide" evidence="5">
    <location>
        <begin position="1"/>
        <end position="18"/>
    </location>
</feature>
<keyword evidence="3" id="KW-0964">Secreted</keyword>
<dbReference type="PANTHER" id="PTHR11610">
    <property type="entry name" value="LIPASE"/>
    <property type="match status" value="1"/>
</dbReference>
<dbReference type="CDD" id="cd00707">
    <property type="entry name" value="Pancreat_lipase_like"/>
    <property type="match status" value="1"/>
</dbReference>
<comment type="subcellular location">
    <subcellularLocation>
        <location evidence="1">Secreted</location>
    </subcellularLocation>
</comment>
<evidence type="ECO:0000256" key="3">
    <source>
        <dbReference type="ARBA" id="ARBA00022525"/>
    </source>
</evidence>
<dbReference type="RefSeq" id="XP_050501996.1">
    <property type="nucleotide sequence ID" value="XM_050646039.1"/>
</dbReference>
<accession>A0ABM5JVN3</accession>
<dbReference type="SUPFAM" id="SSF53474">
    <property type="entry name" value="alpha/beta-Hydrolases"/>
    <property type="match status" value="1"/>
</dbReference>
<evidence type="ECO:0000313" key="8">
    <source>
        <dbReference type="Proteomes" id="UP001652700"/>
    </source>
</evidence>
<evidence type="ECO:0000313" key="7">
    <source>
        <dbReference type="EnsemblMetazoa" id="XP_050501996.1"/>
    </source>
</evidence>
<feature type="chain" id="PRO_5045704008" description="Lipase domain-containing protein" evidence="5">
    <location>
        <begin position="19"/>
        <end position="415"/>
    </location>
</feature>
<keyword evidence="5" id="KW-0732">Signal</keyword>
<dbReference type="InterPro" id="IPR033906">
    <property type="entry name" value="Lipase_N"/>
</dbReference>
<organism evidence="7 8">
    <name type="scientific">Diabrotica virgifera virgifera</name>
    <name type="common">western corn rootworm</name>
    <dbReference type="NCBI Taxonomy" id="50390"/>
    <lineage>
        <taxon>Eukaryota</taxon>
        <taxon>Metazoa</taxon>
        <taxon>Ecdysozoa</taxon>
        <taxon>Arthropoda</taxon>
        <taxon>Hexapoda</taxon>
        <taxon>Insecta</taxon>
        <taxon>Pterygota</taxon>
        <taxon>Neoptera</taxon>
        <taxon>Endopterygota</taxon>
        <taxon>Coleoptera</taxon>
        <taxon>Polyphaga</taxon>
        <taxon>Cucujiformia</taxon>
        <taxon>Chrysomeloidea</taxon>
        <taxon>Chrysomelidae</taxon>
        <taxon>Galerucinae</taxon>
        <taxon>Diabroticina</taxon>
        <taxon>Diabroticites</taxon>
        <taxon>Diabrotica</taxon>
    </lineage>
</organism>